<evidence type="ECO:0000256" key="5">
    <source>
        <dbReference type="ARBA" id="ARBA00022840"/>
    </source>
</evidence>
<sequence length="537" mass="58907">MSAISLLNPKAEIVRHSQALAVNISGAKGLQDVLRSNLGPRGTMKMLVSGAGDIKLTKDGNVLLHEMQIQHPTASLIAKASTAQNEQTGDGTTSTVLLIGELLKQSEIYINDGLHPRVVADGFELAKRKALEILDQIKIPIDVNDKDLLTKVANTCLRTKVKPRVADKLTQICVDAVDIVRRPDNTVDLHMVEIMEMSHKTEEETALVKGLVLDHGARHPDMPKVMKNAYVLCLNVSLEYEKSTVHSTIVYKSAEEREKLVASERAFIDERCRKVVELKEKVCTNGEGFLLYNQQGIDPNSLDILAKANIMALRRAKRRNMERMPLCFGGYAINSVDDLTPECLGKADLVYEYVLGEEKYTFVESAKNVNSATILIKAAAKHTITQIKDAVYDGLRAVNNAIQDKALVPGAGAFEIAAYTSLIKYKNTIKDKKSYGVQAFADALTVLPKTLAANSGFDQQDVMVKLIHEHAENNLIVGLDLLSGEPINPVDAGIFDNYSVKRQLINSCSVIANNLLLVDEIMRAGLTSTKAPNIPNE</sequence>
<dbReference type="InterPro" id="IPR002423">
    <property type="entry name" value="Cpn60/GroEL/TCP-1"/>
</dbReference>
<dbReference type="InterPro" id="IPR053374">
    <property type="entry name" value="TCP-1_chaperonin"/>
</dbReference>
<evidence type="ECO:0000256" key="4">
    <source>
        <dbReference type="ARBA" id="ARBA00022741"/>
    </source>
</evidence>
<keyword evidence="5 7" id="KW-0067">ATP-binding</keyword>
<dbReference type="FunFam" id="1.10.560.10:FF:000058">
    <property type="entry name" value="T-complex protein 1 subunit zeta"/>
    <property type="match status" value="1"/>
</dbReference>
<dbReference type="SUPFAM" id="SSF48592">
    <property type="entry name" value="GroEL equatorial domain-like"/>
    <property type="match status" value="1"/>
</dbReference>
<reference evidence="8" key="1">
    <citation type="submission" date="2018-10" db="EMBL/GenBank/DDBJ databases">
        <title>Transcriptome assembly of Aceria tosichella (Wheat curl mite) Type 2.</title>
        <authorList>
            <person name="Scully E.D."/>
            <person name="Geib S.M."/>
            <person name="Palmer N.A."/>
            <person name="Gupta A.K."/>
            <person name="Sarath G."/>
            <person name="Tatineni S."/>
        </authorList>
    </citation>
    <scope>NUCLEOTIDE SEQUENCE</scope>
    <source>
        <strain evidence="8">LincolnNE</strain>
    </source>
</reference>
<dbReference type="AlphaFoldDB" id="A0A6G1SHV9"/>
<dbReference type="GO" id="GO:0005737">
    <property type="term" value="C:cytoplasm"/>
    <property type="evidence" value="ECO:0007669"/>
    <property type="project" value="UniProtKB-SubCell"/>
</dbReference>
<dbReference type="GO" id="GO:0005524">
    <property type="term" value="F:ATP binding"/>
    <property type="evidence" value="ECO:0007669"/>
    <property type="project" value="UniProtKB-KW"/>
</dbReference>
<dbReference type="CDD" id="cd03342">
    <property type="entry name" value="TCP1_zeta"/>
    <property type="match status" value="1"/>
</dbReference>
<dbReference type="InterPro" id="IPR027409">
    <property type="entry name" value="GroEL-like_apical_dom_sf"/>
</dbReference>
<dbReference type="PROSITE" id="PS00751">
    <property type="entry name" value="TCP1_2"/>
    <property type="match status" value="1"/>
</dbReference>
<dbReference type="FunFam" id="3.50.7.10:FF:000004">
    <property type="entry name" value="T-complex protein 1 subunit zeta"/>
    <property type="match status" value="1"/>
</dbReference>
<dbReference type="SUPFAM" id="SSF52029">
    <property type="entry name" value="GroEL apical domain-like"/>
    <property type="match status" value="1"/>
</dbReference>
<dbReference type="InterPro" id="IPR002194">
    <property type="entry name" value="Chaperonin_TCP-1_CS"/>
</dbReference>
<name>A0A6G1SHV9_9ACAR</name>
<accession>A0A6G1SHV9</accession>
<evidence type="ECO:0000313" key="8">
    <source>
        <dbReference type="EMBL" id="MDE50065.1"/>
    </source>
</evidence>
<dbReference type="Pfam" id="PF00118">
    <property type="entry name" value="Cpn60_TCP1"/>
    <property type="match status" value="1"/>
</dbReference>
<dbReference type="GO" id="GO:0051082">
    <property type="term" value="F:unfolded protein binding"/>
    <property type="evidence" value="ECO:0007669"/>
    <property type="project" value="InterPro"/>
</dbReference>
<dbReference type="InterPro" id="IPR027410">
    <property type="entry name" value="TCP-1-like_intermed_sf"/>
</dbReference>
<dbReference type="PROSITE" id="PS00750">
    <property type="entry name" value="TCP1_1"/>
    <property type="match status" value="1"/>
</dbReference>
<comment type="similarity">
    <text evidence="2 7">Belongs to the TCP-1 chaperonin family.</text>
</comment>
<gene>
    <name evidence="8" type="primary">Cct6a</name>
    <name evidence="8" type="ORF">g.14374</name>
</gene>
<dbReference type="InterPro" id="IPR017998">
    <property type="entry name" value="Chaperone_TCP-1"/>
</dbReference>
<comment type="subcellular location">
    <subcellularLocation>
        <location evidence="1">Cytoplasm</location>
    </subcellularLocation>
</comment>
<protein>
    <submittedName>
        <fullName evidence="8">T-complex protein 1 subunit zeta</fullName>
    </submittedName>
</protein>
<dbReference type="NCBIfam" id="NF041083">
    <property type="entry name" value="thermosome_beta"/>
    <property type="match status" value="1"/>
</dbReference>
<dbReference type="InterPro" id="IPR012722">
    <property type="entry name" value="Chap_CCT_zeta"/>
</dbReference>
<evidence type="ECO:0000256" key="7">
    <source>
        <dbReference type="RuleBase" id="RU004187"/>
    </source>
</evidence>
<dbReference type="GO" id="GO:0016887">
    <property type="term" value="F:ATP hydrolysis activity"/>
    <property type="evidence" value="ECO:0007669"/>
    <property type="project" value="InterPro"/>
</dbReference>
<dbReference type="SUPFAM" id="SSF54849">
    <property type="entry name" value="GroEL-intermediate domain like"/>
    <property type="match status" value="1"/>
</dbReference>
<dbReference type="PANTHER" id="PTHR11353">
    <property type="entry name" value="CHAPERONIN"/>
    <property type="match status" value="1"/>
</dbReference>
<dbReference type="PRINTS" id="PR00304">
    <property type="entry name" value="TCOMPLEXTCP1"/>
</dbReference>
<dbReference type="Gene3D" id="3.50.7.10">
    <property type="entry name" value="GroEL"/>
    <property type="match status" value="1"/>
</dbReference>
<dbReference type="EMBL" id="GGYP01005294">
    <property type="protein sequence ID" value="MDE50065.1"/>
    <property type="molecule type" value="Transcribed_RNA"/>
</dbReference>
<organism evidence="8">
    <name type="scientific">Aceria tosichella</name>
    <name type="common">wheat curl mite</name>
    <dbReference type="NCBI Taxonomy" id="561515"/>
    <lineage>
        <taxon>Eukaryota</taxon>
        <taxon>Metazoa</taxon>
        <taxon>Ecdysozoa</taxon>
        <taxon>Arthropoda</taxon>
        <taxon>Chelicerata</taxon>
        <taxon>Arachnida</taxon>
        <taxon>Acari</taxon>
        <taxon>Acariformes</taxon>
        <taxon>Trombidiformes</taxon>
        <taxon>Prostigmata</taxon>
        <taxon>Eupodina</taxon>
        <taxon>Eriophyoidea</taxon>
        <taxon>Eriophyidae</taxon>
        <taxon>Eriophyinae</taxon>
        <taxon>Aceriini</taxon>
        <taxon>Aceria</taxon>
    </lineage>
</organism>
<keyword evidence="4 7" id="KW-0547">Nucleotide-binding</keyword>
<evidence type="ECO:0000256" key="6">
    <source>
        <dbReference type="ARBA" id="ARBA00023186"/>
    </source>
</evidence>
<dbReference type="InterPro" id="IPR027413">
    <property type="entry name" value="GROEL-like_equatorial_sf"/>
</dbReference>
<dbReference type="Gene3D" id="1.10.560.10">
    <property type="entry name" value="GroEL-like equatorial domain"/>
    <property type="match status" value="1"/>
</dbReference>
<keyword evidence="6 7" id="KW-0143">Chaperone</keyword>
<dbReference type="Gene3D" id="3.30.260.10">
    <property type="entry name" value="TCP-1-like chaperonin intermediate domain"/>
    <property type="match status" value="1"/>
</dbReference>
<evidence type="ECO:0000256" key="1">
    <source>
        <dbReference type="ARBA" id="ARBA00004496"/>
    </source>
</evidence>
<evidence type="ECO:0000256" key="3">
    <source>
        <dbReference type="ARBA" id="ARBA00022490"/>
    </source>
</evidence>
<dbReference type="GO" id="GO:0140662">
    <property type="term" value="F:ATP-dependent protein folding chaperone"/>
    <property type="evidence" value="ECO:0007669"/>
    <property type="project" value="InterPro"/>
</dbReference>
<keyword evidence="3" id="KW-0963">Cytoplasm</keyword>
<dbReference type="FunFam" id="1.10.560.10:FF:000038">
    <property type="entry name" value="Chaperonin containing TCP1 subunit 6B"/>
    <property type="match status" value="1"/>
</dbReference>
<dbReference type="NCBIfam" id="TIGR02347">
    <property type="entry name" value="chap_CCT_zeta"/>
    <property type="match status" value="1"/>
</dbReference>
<proteinExistence type="inferred from homology"/>
<evidence type="ECO:0000256" key="2">
    <source>
        <dbReference type="ARBA" id="ARBA00008020"/>
    </source>
</evidence>